<dbReference type="InParanoid" id="A0A1V9X8F4"/>
<reference evidence="1 2" key="1">
    <citation type="journal article" date="2017" name="Gigascience">
        <title>Draft genome of the honey bee ectoparasitic mite, Tropilaelaps mercedesae, is shaped by the parasitic life history.</title>
        <authorList>
            <person name="Dong X."/>
            <person name="Armstrong S.D."/>
            <person name="Xia D."/>
            <person name="Makepeace B.L."/>
            <person name="Darby A.C."/>
            <person name="Kadowaki T."/>
        </authorList>
    </citation>
    <scope>NUCLEOTIDE SEQUENCE [LARGE SCALE GENOMIC DNA]</scope>
    <source>
        <strain evidence="1">Wuxi-XJTLU</strain>
    </source>
</reference>
<proteinExistence type="predicted"/>
<gene>
    <name evidence="1" type="ORF">BIW11_04323</name>
</gene>
<dbReference type="EMBL" id="MNPL01020183">
    <property type="protein sequence ID" value="OQR69671.1"/>
    <property type="molecule type" value="Genomic_DNA"/>
</dbReference>
<sequence length="51" mass="6145">MTHGSTCNYFKLKLLFTDTRKGQCLWENSRVVTPFAYYDFRLCAEYLQRQT</sequence>
<comment type="caution">
    <text evidence="1">The sequence shown here is derived from an EMBL/GenBank/DDBJ whole genome shotgun (WGS) entry which is preliminary data.</text>
</comment>
<keyword evidence="2" id="KW-1185">Reference proteome</keyword>
<dbReference type="Proteomes" id="UP000192247">
    <property type="component" value="Unassembled WGS sequence"/>
</dbReference>
<organism evidence="1 2">
    <name type="scientific">Tropilaelaps mercedesae</name>
    <dbReference type="NCBI Taxonomy" id="418985"/>
    <lineage>
        <taxon>Eukaryota</taxon>
        <taxon>Metazoa</taxon>
        <taxon>Ecdysozoa</taxon>
        <taxon>Arthropoda</taxon>
        <taxon>Chelicerata</taxon>
        <taxon>Arachnida</taxon>
        <taxon>Acari</taxon>
        <taxon>Parasitiformes</taxon>
        <taxon>Mesostigmata</taxon>
        <taxon>Gamasina</taxon>
        <taxon>Dermanyssoidea</taxon>
        <taxon>Laelapidae</taxon>
        <taxon>Tropilaelaps</taxon>
    </lineage>
</organism>
<name>A0A1V9X8F4_9ACAR</name>
<protein>
    <submittedName>
        <fullName evidence="1">Uncharacterized protein</fullName>
    </submittedName>
</protein>
<evidence type="ECO:0000313" key="1">
    <source>
        <dbReference type="EMBL" id="OQR69671.1"/>
    </source>
</evidence>
<dbReference type="AlphaFoldDB" id="A0A1V9X8F4"/>
<accession>A0A1V9X8F4</accession>
<evidence type="ECO:0000313" key="2">
    <source>
        <dbReference type="Proteomes" id="UP000192247"/>
    </source>
</evidence>